<comment type="caution">
    <text evidence="2">The sequence shown here is derived from an EMBL/GenBank/DDBJ whole genome shotgun (WGS) entry which is preliminary data.</text>
</comment>
<evidence type="ECO:0000313" key="2">
    <source>
        <dbReference type="EMBL" id="MXN46971.1"/>
    </source>
</evidence>
<reference evidence="2 3" key="1">
    <citation type="submission" date="2019-12" db="EMBL/GenBank/DDBJ databases">
        <title>Shinella kummerowiae sp. nov., a symbiotic bacterium isolated from root nodules of the herbal legume Kummerowia stipulacea.</title>
        <authorList>
            <person name="Gao J."/>
        </authorList>
    </citation>
    <scope>NUCLEOTIDE SEQUENCE [LARGE SCALE GENOMIC DNA]</scope>
    <source>
        <strain evidence="2 3">CCBAU 25048</strain>
    </source>
</reference>
<evidence type="ECO:0000313" key="3">
    <source>
        <dbReference type="Proteomes" id="UP000435802"/>
    </source>
</evidence>
<feature type="region of interest" description="Disordered" evidence="1">
    <location>
        <begin position="50"/>
        <end position="73"/>
    </location>
</feature>
<evidence type="ECO:0000256" key="1">
    <source>
        <dbReference type="SAM" id="MobiDB-lite"/>
    </source>
</evidence>
<dbReference type="Proteomes" id="UP000435802">
    <property type="component" value="Unassembled WGS sequence"/>
</dbReference>
<protein>
    <submittedName>
        <fullName evidence="2">Uncharacterized protein</fullName>
    </submittedName>
</protein>
<organism evidence="2 3">
    <name type="scientific">Shinella kummerowiae</name>
    <dbReference type="NCBI Taxonomy" id="417745"/>
    <lineage>
        <taxon>Bacteria</taxon>
        <taxon>Pseudomonadati</taxon>
        <taxon>Pseudomonadota</taxon>
        <taxon>Alphaproteobacteria</taxon>
        <taxon>Hyphomicrobiales</taxon>
        <taxon>Rhizobiaceae</taxon>
        <taxon>Shinella</taxon>
    </lineage>
</organism>
<gene>
    <name evidence="2" type="ORF">GR138_17390</name>
</gene>
<dbReference type="EMBL" id="WUMK01000006">
    <property type="protein sequence ID" value="MXN46971.1"/>
    <property type="molecule type" value="Genomic_DNA"/>
</dbReference>
<dbReference type="RefSeq" id="WP_160860500.1">
    <property type="nucleotide sequence ID" value="NZ_WUMK01000006.1"/>
</dbReference>
<keyword evidence="3" id="KW-1185">Reference proteome</keyword>
<proteinExistence type="predicted"/>
<name>A0A6N8SE68_9HYPH</name>
<dbReference type="AlphaFoldDB" id="A0A6N8SE68"/>
<accession>A0A6N8SE68</accession>
<sequence length="73" mass="7785">MNATIRSLHFGQETLAEFSTGVFSKNPERVSRDRVAPALGVAQKKPAKMAGFAQLETKKKPAKMAGFSGPHAG</sequence>